<evidence type="ECO:0000313" key="2">
    <source>
        <dbReference type="Proteomes" id="UP001054945"/>
    </source>
</evidence>
<keyword evidence="2" id="KW-1185">Reference proteome</keyword>
<proteinExistence type="predicted"/>
<accession>A0AAV4NQK7</accession>
<name>A0AAV4NQK7_CAEEX</name>
<comment type="caution">
    <text evidence="1">The sequence shown here is derived from an EMBL/GenBank/DDBJ whole genome shotgun (WGS) entry which is preliminary data.</text>
</comment>
<dbReference type="AlphaFoldDB" id="A0AAV4NQK7"/>
<organism evidence="1 2">
    <name type="scientific">Caerostris extrusa</name>
    <name type="common">Bark spider</name>
    <name type="synonym">Caerostris bankana</name>
    <dbReference type="NCBI Taxonomy" id="172846"/>
    <lineage>
        <taxon>Eukaryota</taxon>
        <taxon>Metazoa</taxon>
        <taxon>Ecdysozoa</taxon>
        <taxon>Arthropoda</taxon>
        <taxon>Chelicerata</taxon>
        <taxon>Arachnida</taxon>
        <taxon>Araneae</taxon>
        <taxon>Araneomorphae</taxon>
        <taxon>Entelegynae</taxon>
        <taxon>Araneoidea</taxon>
        <taxon>Araneidae</taxon>
        <taxon>Caerostris</taxon>
    </lineage>
</organism>
<gene>
    <name evidence="1" type="ORF">CEXT_751571</name>
</gene>
<dbReference type="Proteomes" id="UP001054945">
    <property type="component" value="Unassembled WGS sequence"/>
</dbReference>
<sequence>MCALTKAVVLLRRLDDGFRSSRVLINASRGNRKSWKISLTCVIKLDFVFERYLESLTNLPIPWAQWDITVGNRTFENDKN</sequence>
<evidence type="ECO:0000313" key="1">
    <source>
        <dbReference type="EMBL" id="GIX86060.1"/>
    </source>
</evidence>
<reference evidence="1 2" key="1">
    <citation type="submission" date="2021-06" db="EMBL/GenBank/DDBJ databases">
        <title>Caerostris extrusa draft genome.</title>
        <authorList>
            <person name="Kono N."/>
            <person name="Arakawa K."/>
        </authorList>
    </citation>
    <scope>NUCLEOTIDE SEQUENCE [LARGE SCALE GENOMIC DNA]</scope>
</reference>
<dbReference type="EMBL" id="BPLR01003563">
    <property type="protein sequence ID" value="GIX86060.1"/>
    <property type="molecule type" value="Genomic_DNA"/>
</dbReference>
<protein>
    <submittedName>
        <fullName evidence="1">Uncharacterized protein</fullName>
    </submittedName>
</protein>